<keyword evidence="8" id="KW-0460">Magnesium</keyword>
<reference evidence="18 19" key="1">
    <citation type="submission" date="2020-05" db="EMBL/GenBank/DDBJ databases">
        <title>Draft genome sequence of Desulfovibrio psychrotolerans JS1T.</title>
        <authorList>
            <person name="Ueno A."/>
            <person name="Tamazawa S."/>
            <person name="Tamamura S."/>
            <person name="Murakami T."/>
            <person name="Kiyama T."/>
            <person name="Inomata H."/>
            <person name="Amano Y."/>
            <person name="Miyakawa K."/>
            <person name="Tamaki H."/>
            <person name="Naganuma T."/>
            <person name="Kaneko K."/>
        </authorList>
    </citation>
    <scope>NUCLEOTIDE SEQUENCE [LARGE SCALE GENOMIC DNA]</scope>
    <source>
        <strain evidence="18 19">JS1</strain>
    </source>
</reference>
<evidence type="ECO:0000256" key="6">
    <source>
        <dbReference type="ARBA" id="ARBA00022763"/>
    </source>
</evidence>
<dbReference type="GO" id="GO:0006281">
    <property type="term" value="P:DNA repair"/>
    <property type="evidence" value="ECO:0007669"/>
    <property type="project" value="UniProtKB-KW"/>
</dbReference>
<dbReference type="InterPro" id="IPR020476">
    <property type="entry name" value="Nudix_hydrolase"/>
</dbReference>
<keyword evidence="3" id="KW-0515">Mutator protein</keyword>
<dbReference type="PRINTS" id="PR00502">
    <property type="entry name" value="NUDIXFAMILY"/>
</dbReference>
<dbReference type="RefSeq" id="WP_174410437.1">
    <property type="nucleotide sequence ID" value="NZ_BLVP01000010.1"/>
</dbReference>
<dbReference type="CDD" id="cd03425">
    <property type="entry name" value="NUDIX_MutT_NudA_like"/>
    <property type="match status" value="1"/>
</dbReference>
<feature type="domain" description="Nudix hydrolase" evidence="17">
    <location>
        <begin position="2"/>
        <end position="127"/>
    </location>
</feature>
<comment type="cofactor">
    <cofactor evidence="1">
        <name>Mg(2+)</name>
        <dbReference type="ChEBI" id="CHEBI:18420"/>
    </cofactor>
</comment>
<keyword evidence="7" id="KW-0378">Hydrolase</keyword>
<accession>A0A7J0BVT8</accession>
<proteinExistence type="inferred from homology"/>
<dbReference type="PANTHER" id="PTHR47707:SF1">
    <property type="entry name" value="NUDIX HYDROLASE FAMILY PROTEIN"/>
    <property type="match status" value="1"/>
</dbReference>
<evidence type="ECO:0000256" key="11">
    <source>
        <dbReference type="ARBA" id="ARBA00036904"/>
    </source>
</evidence>
<evidence type="ECO:0000259" key="17">
    <source>
        <dbReference type="PROSITE" id="PS51462"/>
    </source>
</evidence>
<dbReference type="GO" id="GO:0008413">
    <property type="term" value="F:8-oxo-7,8-dihydroguanosine triphosphate pyrophosphatase activity"/>
    <property type="evidence" value="ECO:0007669"/>
    <property type="project" value="TreeGrafter"/>
</dbReference>
<evidence type="ECO:0000256" key="15">
    <source>
        <dbReference type="ARBA" id="ARBA00041979"/>
    </source>
</evidence>
<dbReference type="GO" id="GO:0044715">
    <property type="term" value="F:8-oxo-dGDP phosphatase activity"/>
    <property type="evidence" value="ECO:0007669"/>
    <property type="project" value="TreeGrafter"/>
</dbReference>
<dbReference type="GO" id="GO:0035539">
    <property type="term" value="F:8-oxo-7,8-dihydrodeoxyguanosine triphosphate pyrophosphatase activity"/>
    <property type="evidence" value="ECO:0007669"/>
    <property type="project" value="UniProtKB-EC"/>
</dbReference>
<keyword evidence="5" id="KW-0479">Metal-binding</keyword>
<dbReference type="GO" id="GO:0046872">
    <property type="term" value="F:metal ion binding"/>
    <property type="evidence" value="ECO:0007669"/>
    <property type="project" value="UniProtKB-KW"/>
</dbReference>
<keyword evidence="19" id="KW-1185">Reference proteome</keyword>
<dbReference type="Gene3D" id="3.90.79.10">
    <property type="entry name" value="Nucleoside Triphosphate Pyrophosphohydrolase"/>
    <property type="match status" value="1"/>
</dbReference>
<dbReference type="GO" id="GO:0044716">
    <property type="term" value="F:8-oxo-GDP phosphatase activity"/>
    <property type="evidence" value="ECO:0007669"/>
    <property type="project" value="TreeGrafter"/>
</dbReference>
<comment type="caution">
    <text evidence="18">The sequence shown here is derived from an EMBL/GenBank/DDBJ whole genome shotgun (WGS) entry which is preliminary data.</text>
</comment>
<evidence type="ECO:0000313" key="18">
    <source>
        <dbReference type="EMBL" id="GFM37803.1"/>
    </source>
</evidence>
<dbReference type="PROSITE" id="PS51462">
    <property type="entry name" value="NUDIX"/>
    <property type="match status" value="1"/>
</dbReference>
<keyword evidence="9" id="KW-0234">DNA repair</keyword>
<dbReference type="InterPro" id="IPR015797">
    <property type="entry name" value="NUDIX_hydrolase-like_dom_sf"/>
</dbReference>
<evidence type="ECO:0000256" key="2">
    <source>
        <dbReference type="ARBA" id="ARBA00005582"/>
    </source>
</evidence>
<dbReference type="InterPro" id="IPR047127">
    <property type="entry name" value="MutT-like"/>
</dbReference>
<protein>
    <recommendedName>
        <fullName evidence="13">8-oxo-dGTP diphosphatase</fullName>
        <ecNumber evidence="12">3.6.1.55</ecNumber>
    </recommendedName>
    <alternativeName>
        <fullName evidence="16">7,8-dihydro-8-oxoguanine-triphosphatase</fullName>
    </alternativeName>
    <alternativeName>
        <fullName evidence="15">Mutator protein MutT</fullName>
    </alternativeName>
    <alternativeName>
        <fullName evidence="14">dGTP pyrophosphohydrolase</fullName>
    </alternativeName>
</protein>
<dbReference type="Pfam" id="PF14815">
    <property type="entry name" value="NUDIX_4"/>
    <property type="match status" value="1"/>
</dbReference>
<dbReference type="InterPro" id="IPR000086">
    <property type="entry name" value="NUDIX_hydrolase_dom"/>
</dbReference>
<organism evidence="18 19">
    <name type="scientific">Desulfovibrio psychrotolerans</name>
    <dbReference type="NCBI Taxonomy" id="415242"/>
    <lineage>
        <taxon>Bacteria</taxon>
        <taxon>Pseudomonadati</taxon>
        <taxon>Thermodesulfobacteriota</taxon>
        <taxon>Desulfovibrionia</taxon>
        <taxon>Desulfovibrionales</taxon>
        <taxon>Desulfovibrionaceae</taxon>
        <taxon>Desulfovibrio</taxon>
    </lineage>
</organism>
<evidence type="ECO:0000256" key="13">
    <source>
        <dbReference type="ARBA" id="ARBA00040794"/>
    </source>
</evidence>
<dbReference type="SUPFAM" id="SSF55811">
    <property type="entry name" value="Nudix"/>
    <property type="match status" value="1"/>
</dbReference>
<dbReference type="EC" id="3.6.1.55" evidence="12"/>
<dbReference type="Proteomes" id="UP000503820">
    <property type="component" value="Unassembled WGS sequence"/>
</dbReference>
<evidence type="ECO:0000256" key="8">
    <source>
        <dbReference type="ARBA" id="ARBA00022842"/>
    </source>
</evidence>
<keyword evidence="4" id="KW-0235">DNA replication</keyword>
<evidence type="ECO:0000256" key="1">
    <source>
        <dbReference type="ARBA" id="ARBA00001946"/>
    </source>
</evidence>
<comment type="catalytic activity">
    <reaction evidence="11">
        <text>8-oxo-GTP + H2O = 8-oxo-GMP + diphosphate + H(+)</text>
        <dbReference type="Rhea" id="RHEA:67616"/>
        <dbReference type="ChEBI" id="CHEBI:15377"/>
        <dbReference type="ChEBI" id="CHEBI:15378"/>
        <dbReference type="ChEBI" id="CHEBI:33019"/>
        <dbReference type="ChEBI" id="CHEBI:143553"/>
        <dbReference type="ChEBI" id="CHEBI:145694"/>
    </reaction>
</comment>
<dbReference type="AlphaFoldDB" id="A0A7J0BVT8"/>
<evidence type="ECO:0000256" key="7">
    <source>
        <dbReference type="ARBA" id="ARBA00022801"/>
    </source>
</evidence>
<dbReference type="GO" id="GO:0006260">
    <property type="term" value="P:DNA replication"/>
    <property type="evidence" value="ECO:0007669"/>
    <property type="project" value="UniProtKB-KW"/>
</dbReference>
<evidence type="ECO:0000256" key="4">
    <source>
        <dbReference type="ARBA" id="ARBA00022705"/>
    </source>
</evidence>
<dbReference type="EMBL" id="BLVP01000010">
    <property type="protein sequence ID" value="GFM37803.1"/>
    <property type="molecule type" value="Genomic_DNA"/>
</dbReference>
<name>A0A7J0BVT8_9BACT</name>
<evidence type="ECO:0000256" key="3">
    <source>
        <dbReference type="ARBA" id="ARBA00022457"/>
    </source>
</evidence>
<keyword evidence="6" id="KW-0227">DNA damage</keyword>
<gene>
    <name evidence="18" type="primary">mutT</name>
    <name evidence="18" type="ORF">DSM19430T_24870</name>
</gene>
<evidence type="ECO:0000256" key="16">
    <source>
        <dbReference type="ARBA" id="ARBA00042798"/>
    </source>
</evidence>
<sequence length="139" mass="16115">MKEIHVVAGIVWRNGRFLAARRPEGKAHAGFWEFPGGKMEPGETREQALVREFREEMSITPLVWEFWRTVRHAYPEQVVHLYFYHITSFAGSVHPAEGHETGWFSHEQALELPFLEADIAVVRELRNAPYFGHTAQEQS</sequence>
<comment type="catalytic activity">
    <reaction evidence="10">
        <text>8-oxo-dGTP + H2O = 8-oxo-dGMP + diphosphate + H(+)</text>
        <dbReference type="Rhea" id="RHEA:31575"/>
        <dbReference type="ChEBI" id="CHEBI:15377"/>
        <dbReference type="ChEBI" id="CHEBI:15378"/>
        <dbReference type="ChEBI" id="CHEBI:33019"/>
        <dbReference type="ChEBI" id="CHEBI:63224"/>
        <dbReference type="ChEBI" id="CHEBI:77896"/>
        <dbReference type="EC" id="3.6.1.55"/>
    </reaction>
</comment>
<evidence type="ECO:0000256" key="10">
    <source>
        <dbReference type="ARBA" id="ARBA00035861"/>
    </source>
</evidence>
<dbReference type="InterPro" id="IPR029119">
    <property type="entry name" value="MutY_C"/>
</dbReference>
<evidence type="ECO:0000256" key="14">
    <source>
        <dbReference type="ARBA" id="ARBA00041592"/>
    </source>
</evidence>
<evidence type="ECO:0000313" key="19">
    <source>
        <dbReference type="Proteomes" id="UP000503820"/>
    </source>
</evidence>
<evidence type="ECO:0000256" key="12">
    <source>
        <dbReference type="ARBA" id="ARBA00038905"/>
    </source>
</evidence>
<dbReference type="PANTHER" id="PTHR47707">
    <property type="entry name" value="8-OXO-DGTP DIPHOSPHATASE"/>
    <property type="match status" value="1"/>
</dbReference>
<evidence type="ECO:0000256" key="9">
    <source>
        <dbReference type="ARBA" id="ARBA00023204"/>
    </source>
</evidence>
<comment type="similarity">
    <text evidence="2">Belongs to the Nudix hydrolase family.</text>
</comment>
<evidence type="ECO:0000256" key="5">
    <source>
        <dbReference type="ARBA" id="ARBA00022723"/>
    </source>
</evidence>